<proteinExistence type="inferred from homology"/>
<dbReference type="GeneID" id="141456819"/>
<comment type="subcellular location">
    <subcellularLocation>
        <location evidence="2">Cell projection</location>
        <location evidence="2">Cilium</location>
    </subcellularLocation>
    <subcellularLocation>
        <location evidence="1">Cytoplasm</location>
        <location evidence="1">Cytoskeleton</location>
        <location evidence="1">Microtubule organizing center</location>
        <location evidence="1">Centrosome</location>
        <location evidence="1">Centriole</location>
    </subcellularLocation>
</comment>
<evidence type="ECO:0000256" key="4">
    <source>
        <dbReference type="ARBA" id="ARBA00022490"/>
    </source>
</evidence>
<dbReference type="InterPro" id="IPR052319">
    <property type="entry name" value="Centriolar_ciliogenesis_assoc"/>
</dbReference>
<dbReference type="InterPro" id="IPR027918">
    <property type="entry name" value="HYLS1_C_dom"/>
</dbReference>
<evidence type="ECO:0000256" key="6">
    <source>
        <dbReference type="ARBA" id="ARBA00023212"/>
    </source>
</evidence>
<evidence type="ECO:0000256" key="5">
    <source>
        <dbReference type="ARBA" id="ARBA00022794"/>
    </source>
</evidence>
<dbReference type="GO" id="GO:0097730">
    <property type="term" value="C:non-motile cilium"/>
    <property type="evidence" value="ECO:0007669"/>
    <property type="project" value="TreeGrafter"/>
</dbReference>
<dbReference type="InParanoid" id="T1I8R2"/>
<dbReference type="PANTHER" id="PTHR34174">
    <property type="entry name" value="HYDROLETHALUS SYNDROME PROTEIN 1"/>
    <property type="match status" value="1"/>
</dbReference>
<dbReference type="OMA" id="KSFIRPW"/>
<name>T1I8R2_RHOPR</name>
<organism evidence="9 10">
    <name type="scientific">Rhodnius prolixus</name>
    <name type="common">Triatomid bug</name>
    <dbReference type="NCBI Taxonomy" id="13249"/>
    <lineage>
        <taxon>Eukaryota</taxon>
        <taxon>Metazoa</taxon>
        <taxon>Ecdysozoa</taxon>
        <taxon>Arthropoda</taxon>
        <taxon>Hexapoda</taxon>
        <taxon>Insecta</taxon>
        <taxon>Pterygota</taxon>
        <taxon>Neoptera</taxon>
        <taxon>Paraneoptera</taxon>
        <taxon>Hemiptera</taxon>
        <taxon>Heteroptera</taxon>
        <taxon>Panheteroptera</taxon>
        <taxon>Cimicomorpha</taxon>
        <taxon>Reduviidae</taxon>
        <taxon>Triatominae</taxon>
        <taxon>Rhodnius</taxon>
    </lineage>
</organism>
<keyword evidence="7" id="KW-0966">Cell projection</keyword>
<evidence type="ECO:0000256" key="1">
    <source>
        <dbReference type="ARBA" id="ARBA00004114"/>
    </source>
</evidence>
<dbReference type="GO" id="GO:0060271">
    <property type="term" value="P:cilium assembly"/>
    <property type="evidence" value="ECO:0007669"/>
    <property type="project" value="TreeGrafter"/>
</dbReference>
<keyword evidence="4" id="KW-0963">Cytoplasm</keyword>
<reference evidence="9" key="1">
    <citation type="submission" date="2015-05" db="UniProtKB">
        <authorList>
            <consortium name="EnsemblMetazoa"/>
        </authorList>
    </citation>
    <scope>IDENTIFICATION</scope>
</reference>
<dbReference type="HOGENOM" id="CLU_894947_0_0_1"/>
<evidence type="ECO:0000313" key="10">
    <source>
        <dbReference type="Proteomes" id="UP000015103"/>
    </source>
</evidence>
<evidence type="ECO:0000256" key="2">
    <source>
        <dbReference type="ARBA" id="ARBA00004138"/>
    </source>
</evidence>
<comment type="similarity">
    <text evidence="3">Belongs to the HYLS1 family.</text>
</comment>
<evidence type="ECO:0000256" key="7">
    <source>
        <dbReference type="ARBA" id="ARBA00023273"/>
    </source>
</evidence>
<dbReference type="eggNOG" id="ENOG502S9JS">
    <property type="taxonomic scope" value="Eukaryota"/>
</dbReference>
<evidence type="ECO:0000313" key="9">
    <source>
        <dbReference type="EnsemblMetazoa" id="RPRC012684-PA"/>
    </source>
</evidence>
<accession>T1I8R2</accession>
<feature type="domain" description="Centriolar and ciliogenesis-associated protein HYLS1 C-terminal" evidence="8">
    <location>
        <begin position="204"/>
        <end position="247"/>
    </location>
</feature>
<sequence>MSIELDPQEVLEHLYSLGYYNITKEQLKEFMKDLKKLIKYDLRKEERKNRLMRENDKISDKENICICSVSTPTKDENKAHKVTSSCLADLKKDSRCISCNEQPVNKKHSSFFGEVQSKHQKPRTVVPTSEPCECRNSYLGGEPCFSKKFRSSIHDGASSSEEYSHPCDKTAQKNRKETCASIKKTTSSLKPCPSFIRSGSAKVKPPKADPVALYHYYKSLWSQHNLPGENSHEELRWRIRHKMMTAPVLAKGQSEDKVTKKPDWVVT</sequence>
<dbReference type="Pfam" id="PF15311">
    <property type="entry name" value="HYLS1_C"/>
    <property type="match status" value="1"/>
</dbReference>
<dbReference type="PANTHER" id="PTHR34174:SF1">
    <property type="entry name" value="CENTRIOLAR AND CILIOGENESIS-ASSOCIATED PROTEIN HYLS1"/>
    <property type="match status" value="1"/>
</dbReference>
<keyword evidence="6" id="KW-0206">Cytoskeleton</keyword>
<dbReference type="EnsemblMetazoa" id="RPRC012684-RA">
    <property type="protein sequence ID" value="RPRC012684-PA"/>
    <property type="gene ID" value="RPRC012684"/>
</dbReference>
<dbReference type="GO" id="GO:0005814">
    <property type="term" value="C:centriole"/>
    <property type="evidence" value="ECO:0007669"/>
    <property type="project" value="UniProtKB-SubCell"/>
</dbReference>
<dbReference type="RefSeq" id="XP_073989216.1">
    <property type="nucleotide sequence ID" value="XM_074133115.1"/>
</dbReference>
<dbReference type="VEuPathDB" id="VectorBase:RPRC012684"/>
<keyword evidence="5" id="KW-0970">Cilium biogenesis/degradation</keyword>
<protein>
    <submittedName>
        <fullName evidence="9">Centriolar and ciliogenesis-associated protein HYLS1 C-terminal domain-containing protein</fullName>
    </submittedName>
</protein>
<dbReference type="Proteomes" id="UP000015103">
    <property type="component" value="Unassembled WGS sequence"/>
</dbReference>
<dbReference type="AlphaFoldDB" id="T1I8R2"/>
<dbReference type="EMBL" id="ACPB03026800">
    <property type="status" value="NOT_ANNOTATED_CDS"/>
    <property type="molecule type" value="Genomic_DNA"/>
</dbReference>
<keyword evidence="10" id="KW-1185">Reference proteome</keyword>
<evidence type="ECO:0000259" key="8">
    <source>
        <dbReference type="Pfam" id="PF15311"/>
    </source>
</evidence>
<evidence type="ECO:0000256" key="3">
    <source>
        <dbReference type="ARBA" id="ARBA00010091"/>
    </source>
</evidence>